<sequence>MKVLDKNLFGGFSGKEALSRLKMLNLQEGEYICAGYNSLTELLKQTPQKGLAMRVHEALWVLAETSGNDRARKYA</sequence>
<proteinExistence type="predicted"/>
<dbReference type="EMBL" id="QXFV01001379">
    <property type="protein sequence ID" value="KAE9007355.1"/>
    <property type="molecule type" value="Genomic_DNA"/>
</dbReference>
<protein>
    <submittedName>
        <fullName evidence="1">Uncharacterized protein</fullName>
    </submittedName>
</protein>
<dbReference type="Proteomes" id="UP000429607">
    <property type="component" value="Unassembled WGS sequence"/>
</dbReference>
<evidence type="ECO:0000313" key="1">
    <source>
        <dbReference type="EMBL" id="KAE9007355.1"/>
    </source>
</evidence>
<evidence type="ECO:0000313" key="2">
    <source>
        <dbReference type="Proteomes" id="UP000429607"/>
    </source>
</evidence>
<accession>A0A6A3KQ91</accession>
<reference evidence="1 2" key="1">
    <citation type="submission" date="2018-09" db="EMBL/GenBank/DDBJ databases">
        <title>Genomic investigation of the strawberry pathogen Phytophthora fragariae indicates pathogenicity is determined by transcriptional variation in three key races.</title>
        <authorList>
            <person name="Adams T.M."/>
            <person name="Armitage A.D."/>
            <person name="Sobczyk M.K."/>
            <person name="Bates H.J."/>
            <person name="Dunwell J.M."/>
            <person name="Nellist C.F."/>
            <person name="Harrison R.J."/>
        </authorList>
    </citation>
    <scope>NUCLEOTIDE SEQUENCE [LARGE SCALE GENOMIC DNA]</scope>
    <source>
        <strain evidence="1 2">SCRP249</strain>
    </source>
</reference>
<dbReference type="AlphaFoldDB" id="A0A6A3KQ91"/>
<gene>
    <name evidence="1" type="ORF">PR001_g16990</name>
</gene>
<name>A0A6A3KQ91_9STRA</name>
<comment type="caution">
    <text evidence="1">The sequence shown here is derived from an EMBL/GenBank/DDBJ whole genome shotgun (WGS) entry which is preliminary data.</text>
</comment>
<organism evidence="1 2">
    <name type="scientific">Phytophthora rubi</name>
    <dbReference type="NCBI Taxonomy" id="129364"/>
    <lineage>
        <taxon>Eukaryota</taxon>
        <taxon>Sar</taxon>
        <taxon>Stramenopiles</taxon>
        <taxon>Oomycota</taxon>
        <taxon>Peronosporomycetes</taxon>
        <taxon>Peronosporales</taxon>
        <taxon>Peronosporaceae</taxon>
        <taxon>Phytophthora</taxon>
    </lineage>
</organism>